<proteinExistence type="predicted"/>
<dbReference type="Proteomes" id="UP001459277">
    <property type="component" value="Unassembled WGS sequence"/>
</dbReference>
<gene>
    <name evidence="1" type="ORF">SO802_013502</name>
</gene>
<protein>
    <submittedName>
        <fullName evidence="1">Uncharacterized protein</fullName>
    </submittedName>
</protein>
<name>A0AAW2D9W1_9ROSI</name>
<evidence type="ECO:0000313" key="2">
    <source>
        <dbReference type="Proteomes" id="UP001459277"/>
    </source>
</evidence>
<comment type="caution">
    <text evidence="1">The sequence shown here is derived from an EMBL/GenBank/DDBJ whole genome shotgun (WGS) entry which is preliminary data.</text>
</comment>
<accession>A0AAW2D9W1</accession>
<keyword evidence="2" id="KW-1185">Reference proteome</keyword>
<dbReference type="AlphaFoldDB" id="A0AAW2D9W1"/>
<organism evidence="1 2">
    <name type="scientific">Lithocarpus litseifolius</name>
    <dbReference type="NCBI Taxonomy" id="425828"/>
    <lineage>
        <taxon>Eukaryota</taxon>
        <taxon>Viridiplantae</taxon>
        <taxon>Streptophyta</taxon>
        <taxon>Embryophyta</taxon>
        <taxon>Tracheophyta</taxon>
        <taxon>Spermatophyta</taxon>
        <taxon>Magnoliopsida</taxon>
        <taxon>eudicotyledons</taxon>
        <taxon>Gunneridae</taxon>
        <taxon>Pentapetalae</taxon>
        <taxon>rosids</taxon>
        <taxon>fabids</taxon>
        <taxon>Fagales</taxon>
        <taxon>Fagaceae</taxon>
        <taxon>Lithocarpus</taxon>
    </lineage>
</organism>
<dbReference type="EMBL" id="JAZDWU010000004">
    <property type="protein sequence ID" value="KAL0005941.1"/>
    <property type="molecule type" value="Genomic_DNA"/>
</dbReference>
<reference evidence="1 2" key="1">
    <citation type="submission" date="2024-01" db="EMBL/GenBank/DDBJ databases">
        <title>A telomere-to-telomere, gap-free genome of sweet tea (Lithocarpus litseifolius).</title>
        <authorList>
            <person name="Zhou J."/>
        </authorList>
    </citation>
    <scope>NUCLEOTIDE SEQUENCE [LARGE SCALE GENOMIC DNA]</scope>
    <source>
        <strain evidence="1">Zhou-2022a</strain>
        <tissue evidence="1">Leaf</tissue>
    </source>
</reference>
<sequence>MERLVGQNYFDHRRKDEDRMVKELGLDASETVAVEDEDLGIDFKDFNFQGGAHGVHQFREGPVRYFEVLTLNLHGQHVTQFRPFG</sequence>
<evidence type="ECO:0000313" key="1">
    <source>
        <dbReference type="EMBL" id="KAL0005941.1"/>
    </source>
</evidence>